<dbReference type="AlphaFoldDB" id="A0A1J5PWI3"/>
<evidence type="ECO:0000313" key="1">
    <source>
        <dbReference type="EMBL" id="OIQ67973.1"/>
    </source>
</evidence>
<accession>A0A1J5PWI3</accession>
<proteinExistence type="predicted"/>
<organism evidence="1">
    <name type="scientific">mine drainage metagenome</name>
    <dbReference type="NCBI Taxonomy" id="410659"/>
    <lineage>
        <taxon>unclassified sequences</taxon>
        <taxon>metagenomes</taxon>
        <taxon>ecological metagenomes</taxon>
    </lineage>
</organism>
<name>A0A1J5PWI3_9ZZZZ</name>
<reference evidence="1" key="1">
    <citation type="submission" date="2016-10" db="EMBL/GenBank/DDBJ databases">
        <title>Sequence of Gallionella enrichment culture.</title>
        <authorList>
            <person name="Poehlein A."/>
            <person name="Muehling M."/>
            <person name="Daniel R."/>
        </authorList>
    </citation>
    <scope>NUCLEOTIDE SEQUENCE</scope>
</reference>
<gene>
    <name evidence="1" type="ORF">GALL_504410</name>
</gene>
<comment type="caution">
    <text evidence="1">The sequence shown here is derived from an EMBL/GenBank/DDBJ whole genome shotgun (WGS) entry which is preliminary data.</text>
</comment>
<dbReference type="EMBL" id="MLJW01005583">
    <property type="protein sequence ID" value="OIQ67973.1"/>
    <property type="molecule type" value="Genomic_DNA"/>
</dbReference>
<sequence>MVPDIAGHCVAGFLAAGLQGVGELDEFLFGGVVAFEQALIVCQVVGIVGGSTQNPEQLQLHLHVGMGLPAGLAQARQGPGQFRHLWSRHPLQSRLHALSDPEHGQQLVAQLAEDVLIKVRSGAANGILHLRCHALTQCQGVAFQGGFLVGLDHEFLEVDLERIEQRRHAAQTRVINSVIGASNLCPDQGQTLEHLLRRGP</sequence>
<protein>
    <submittedName>
        <fullName evidence="1">Uncharacterized protein</fullName>
    </submittedName>
</protein>